<dbReference type="Pfam" id="PF01073">
    <property type="entry name" value="3Beta_HSD"/>
    <property type="match status" value="1"/>
</dbReference>
<dbReference type="GO" id="GO:0006696">
    <property type="term" value="P:ergosterol biosynthetic process"/>
    <property type="evidence" value="ECO:0007669"/>
    <property type="project" value="TreeGrafter"/>
</dbReference>
<dbReference type="Proteomes" id="UP000694050">
    <property type="component" value="Unassembled WGS sequence"/>
</dbReference>
<evidence type="ECO:0000259" key="3">
    <source>
        <dbReference type="Pfam" id="PF01073"/>
    </source>
</evidence>
<proteinExistence type="inferred from homology"/>
<dbReference type="GO" id="GO:0000252">
    <property type="term" value="F:3-beta-hydroxysteroid dehydrogenase [NAD(P)+]/C4-decarboxylase activity"/>
    <property type="evidence" value="ECO:0007669"/>
    <property type="project" value="TreeGrafter"/>
</dbReference>
<evidence type="ECO:0000256" key="2">
    <source>
        <dbReference type="ARBA" id="ARBA00023445"/>
    </source>
</evidence>
<organism evidence="4 5">
    <name type="scientific">Fusarium oxysporum f. sp. rapae</name>
    <dbReference type="NCBI Taxonomy" id="485398"/>
    <lineage>
        <taxon>Eukaryota</taxon>
        <taxon>Fungi</taxon>
        <taxon>Dikarya</taxon>
        <taxon>Ascomycota</taxon>
        <taxon>Pezizomycotina</taxon>
        <taxon>Sordariomycetes</taxon>
        <taxon>Hypocreomycetidae</taxon>
        <taxon>Hypocreales</taxon>
        <taxon>Nectriaceae</taxon>
        <taxon>Fusarium</taxon>
        <taxon>Fusarium oxysporum species complex</taxon>
    </lineage>
</organism>
<comment type="similarity">
    <text evidence="2">Belongs to the NAD(P)-dependent epimerase/dehydratase family. Dihydroflavonol-4-reductase subfamily.</text>
</comment>
<sequence length="753" mass="82969">MGAQAITGAFKTVSMAVAEAEAGILPIGERHAQAGTRLYVNMQTLPKTHPLATLRVRETRRYMSPLTKLALAHDGAIERMETIEPYALPPWHRHMVVEYDLDKEAAAYVDTGDDVTETSNMRQVLIATSASARNGLVGMGGIVRNTASGGANDNIVAKYSATLGPRDEQNAYMAELEAIAMVLRCMPDGLQHRDIIVATRNRSALQAIAKPRQQSGQGAIREIYRHARRLEKGSNTIKMRWVSSTNESFTLGVKAKTEARKATESGCQATKPPHQARSTRLRVLLAQRRRLMVLPESETPPQVGQLRGKPWTPELLRHTYEVLEKSPINFDGHLPPKLNRRYIVTGGNGLVGGYIVLQLLARGTPPRCIRIVDVRETERDDLREGLAAQVDYVQTDITSKAAVGDAFSKPWDPKIASLPLTVFHTAAIIIPGARSKYLYKFTESVNVQGTKNVLAASRAVGADIFSSTSSASISIRPVEAFVAPWAEPKHYWQVMDTQDFDKPLREREEYFANYAVSKAIAERLVCAENEPSFRTGCIRPGNGIYGHPSDNPIGNLLARDVNQTWVPHIVQNFVHGANVAVAHLYHEAALAKENCTQAGKPFVVTDVGPPITFGDVYTAVEVLSIHPFRNVIVPPLIMLFMTHIVEWFILLPHRLPFLKGILPEVKGDLRTVQPGLITICTHLVASDTEARKPISEGGLGYKGLLTTLEGVVSVIMDWNREHASEQTREGKKIYQGSLRLAEMLEEAGSSVPL</sequence>
<comment type="caution">
    <text evidence="4">The sequence shown here is derived from an EMBL/GenBank/DDBJ whole genome shotgun (WGS) entry which is preliminary data.</text>
</comment>
<dbReference type="PANTHER" id="PTHR10366:SF447">
    <property type="entry name" value="HYDROXYSTEROID DEHYDROGENASE_ISOMERASE FAMILY PROTEIN, PUTATIVE (AFU_ORTHOLOGUE AFUA_1G06450)-RELATED"/>
    <property type="match status" value="1"/>
</dbReference>
<evidence type="ECO:0000256" key="1">
    <source>
        <dbReference type="ARBA" id="ARBA00023002"/>
    </source>
</evidence>
<keyword evidence="1" id="KW-0560">Oxidoreductase</keyword>
<dbReference type="InterPro" id="IPR050425">
    <property type="entry name" value="NAD(P)_dehydrat-like"/>
</dbReference>
<name>A0A8J5NIU8_FUSOX</name>
<accession>A0A8J5NIU8</accession>
<dbReference type="PANTHER" id="PTHR10366">
    <property type="entry name" value="NAD DEPENDENT EPIMERASE/DEHYDRATASE"/>
    <property type="match status" value="1"/>
</dbReference>
<feature type="domain" description="3-beta hydroxysteroid dehydrogenase/isomerase" evidence="3">
    <location>
        <begin position="343"/>
        <end position="615"/>
    </location>
</feature>
<evidence type="ECO:0000313" key="4">
    <source>
        <dbReference type="EMBL" id="KAG7405356.1"/>
    </source>
</evidence>
<reference evidence="4" key="1">
    <citation type="submission" date="2021-04" db="EMBL/GenBank/DDBJ databases">
        <title>First draft genome resource for Brassicaceae pathogens Fusarium oxysporum f. sp. raphani and Fusarium oxysporum f. sp. rapae.</title>
        <authorList>
            <person name="Asai S."/>
        </authorList>
    </citation>
    <scope>NUCLEOTIDE SEQUENCE</scope>
    <source>
        <strain evidence="4">Tf1208</strain>
    </source>
</reference>
<dbReference type="InterPro" id="IPR002225">
    <property type="entry name" value="3Beta_OHSteriod_DH/Estase"/>
</dbReference>
<dbReference type="GO" id="GO:0005783">
    <property type="term" value="C:endoplasmic reticulum"/>
    <property type="evidence" value="ECO:0007669"/>
    <property type="project" value="TreeGrafter"/>
</dbReference>
<dbReference type="AlphaFoldDB" id="A0A8J5NIU8"/>
<evidence type="ECO:0000313" key="5">
    <source>
        <dbReference type="Proteomes" id="UP000694050"/>
    </source>
</evidence>
<dbReference type="EMBL" id="JAELUQ010000012">
    <property type="protein sequence ID" value="KAG7405356.1"/>
    <property type="molecule type" value="Genomic_DNA"/>
</dbReference>
<protein>
    <submittedName>
        <fullName evidence="4">3 beta-hydroxysteroid dehydrogenase/Delta 5--&gt;4-isomerase</fullName>
    </submittedName>
</protein>
<gene>
    <name evidence="4" type="ORF">Forpe1208_v014850</name>
</gene>